<evidence type="ECO:0008006" key="4">
    <source>
        <dbReference type="Google" id="ProtNLM"/>
    </source>
</evidence>
<dbReference type="OrthoDB" id="2939102at2"/>
<dbReference type="InterPro" id="IPR038503">
    <property type="entry name" value="SpoIIIAH_sf"/>
</dbReference>
<protein>
    <recommendedName>
        <fullName evidence="4">Stage III sporulation protein AH</fullName>
    </recommendedName>
</protein>
<organism evidence="2 3">
    <name type="scientific">Vulcanibacillus modesticaldus</name>
    <dbReference type="NCBI Taxonomy" id="337097"/>
    <lineage>
        <taxon>Bacteria</taxon>
        <taxon>Bacillati</taxon>
        <taxon>Bacillota</taxon>
        <taxon>Bacilli</taxon>
        <taxon>Bacillales</taxon>
        <taxon>Bacillaceae</taxon>
        <taxon>Vulcanibacillus</taxon>
    </lineage>
</organism>
<dbReference type="Gene3D" id="1.10.287.4300">
    <property type="entry name" value="Stage III sporulation protein AH-like"/>
    <property type="match status" value="1"/>
</dbReference>
<evidence type="ECO:0000256" key="1">
    <source>
        <dbReference type="SAM" id="Phobius"/>
    </source>
</evidence>
<keyword evidence="3" id="KW-1185">Reference proteome</keyword>
<keyword evidence="1" id="KW-1133">Transmembrane helix</keyword>
<dbReference type="Proteomes" id="UP000243739">
    <property type="component" value="Unassembled WGS sequence"/>
</dbReference>
<evidence type="ECO:0000313" key="2">
    <source>
        <dbReference type="EMBL" id="OEF95514.1"/>
    </source>
</evidence>
<comment type="caution">
    <text evidence="2">The sequence shown here is derived from an EMBL/GenBank/DDBJ whole genome shotgun (WGS) entry which is preliminary data.</text>
</comment>
<reference evidence="2 3" key="1">
    <citation type="submission" date="2016-09" db="EMBL/GenBank/DDBJ databases">
        <title>Draft genome sequence for the type strain of Vulcanibacillus modesticaldus BR, a strictly anaerobic, moderately thermophilic, and nitrate-reducing bacterium from deep sea-hydrothermal vents of the Mid-Atlantic Ridge.</title>
        <authorList>
            <person name="Abin C.A."/>
            <person name="Hollibaugh J.T."/>
        </authorList>
    </citation>
    <scope>NUCLEOTIDE SEQUENCE [LARGE SCALE GENOMIC DNA]</scope>
    <source>
        <strain evidence="2 3">BR</strain>
    </source>
</reference>
<dbReference type="RefSeq" id="WP_069657696.1">
    <property type="nucleotide sequence ID" value="NZ_MIJF01000100.1"/>
</dbReference>
<accession>A0A1D2YRS6</accession>
<keyword evidence="1" id="KW-0472">Membrane</keyword>
<dbReference type="STRING" id="337097.BHF71_04805"/>
<sequence>MKKAVENSKQTVWVLTMLTVMVVLSAYYLVSEPLIPTEVVDNNLENTDPAITEMIIDESTGDLGVVDDVEAIEIDSSDLLIGLKMERDRSRSKQFDNLYALLNNSLSEEAITGIQDKIEYLQTVEESEFVLEKLIMADGYKDVVVFSNDTSVDVIIQTDSLSKTEAVKIIKMVSDRLKVPAVNVHIKTVK</sequence>
<gene>
    <name evidence="2" type="ORF">BHF71_04805</name>
</gene>
<dbReference type="Pfam" id="PF12685">
    <property type="entry name" value="SpoIIIAH"/>
    <property type="match status" value="1"/>
</dbReference>
<evidence type="ECO:0000313" key="3">
    <source>
        <dbReference type="Proteomes" id="UP000243739"/>
    </source>
</evidence>
<keyword evidence="1" id="KW-0812">Transmembrane</keyword>
<feature type="transmembrane region" description="Helical" evidence="1">
    <location>
        <begin position="12"/>
        <end position="30"/>
    </location>
</feature>
<dbReference type="AlphaFoldDB" id="A0A1D2YRS6"/>
<name>A0A1D2YRS6_9BACI</name>
<dbReference type="EMBL" id="MIJF01000100">
    <property type="protein sequence ID" value="OEF95514.1"/>
    <property type="molecule type" value="Genomic_DNA"/>
</dbReference>
<proteinExistence type="predicted"/>
<dbReference type="InterPro" id="IPR024232">
    <property type="entry name" value="SpoIIIAH"/>
</dbReference>